<accession>A0AAP0JTD2</accession>
<feature type="transmembrane region" description="Helical" evidence="6">
    <location>
        <begin position="77"/>
        <end position="97"/>
    </location>
</feature>
<proteinExistence type="inferred from homology"/>
<feature type="transmembrane region" description="Helical" evidence="6">
    <location>
        <begin position="103"/>
        <end position="123"/>
    </location>
</feature>
<evidence type="ECO:0000256" key="4">
    <source>
        <dbReference type="ARBA" id="ARBA00022989"/>
    </source>
</evidence>
<evidence type="ECO:0000256" key="6">
    <source>
        <dbReference type="RuleBase" id="RU363077"/>
    </source>
</evidence>
<evidence type="ECO:0000259" key="7">
    <source>
        <dbReference type="Pfam" id="PF00892"/>
    </source>
</evidence>
<dbReference type="GO" id="GO:0016020">
    <property type="term" value="C:membrane"/>
    <property type="evidence" value="ECO:0007669"/>
    <property type="project" value="UniProtKB-SubCell"/>
</dbReference>
<reference evidence="8 9" key="1">
    <citation type="submission" date="2024-01" db="EMBL/GenBank/DDBJ databases">
        <title>Genome assemblies of Stephania.</title>
        <authorList>
            <person name="Yang L."/>
        </authorList>
    </citation>
    <scope>NUCLEOTIDE SEQUENCE [LARGE SCALE GENOMIC DNA]</scope>
    <source>
        <strain evidence="8">QJT</strain>
        <tissue evidence="8">Leaf</tissue>
    </source>
</reference>
<evidence type="ECO:0000256" key="2">
    <source>
        <dbReference type="ARBA" id="ARBA00007635"/>
    </source>
</evidence>
<dbReference type="EMBL" id="JBBNAE010000003">
    <property type="protein sequence ID" value="KAK9138602.1"/>
    <property type="molecule type" value="Genomic_DNA"/>
</dbReference>
<feature type="transmembrane region" description="Helical" evidence="6">
    <location>
        <begin position="302"/>
        <end position="320"/>
    </location>
</feature>
<organism evidence="8 9">
    <name type="scientific">Stephania japonica</name>
    <dbReference type="NCBI Taxonomy" id="461633"/>
    <lineage>
        <taxon>Eukaryota</taxon>
        <taxon>Viridiplantae</taxon>
        <taxon>Streptophyta</taxon>
        <taxon>Embryophyta</taxon>
        <taxon>Tracheophyta</taxon>
        <taxon>Spermatophyta</taxon>
        <taxon>Magnoliopsida</taxon>
        <taxon>Ranunculales</taxon>
        <taxon>Menispermaceae</taxon>
        <taxon>Menispermoideae</taxon>
        <taxon>Cissampelideae</taxon>
        <taxon>Stephania</taxon>
    </lineage>
</organism>
<feature type="transmembrane region" description="Helical" evidence="6">
    <location>
        <begin position="275"/>
        <end position="296"/>
    </location>
</feature>
<keyword evidence="3 6" id="KW-0812">Transmembrane</keyword>
<dbReference type="Pfam" id="PF00892">
    <property type="entry name" value="EamA"/>
    <property type="match status" value="1"/>
</dbReference>
<feature type="transmembrane region" description="Helical" evidence="6">
    <location>
        <begin position="247"/>
        <end position="268"/>
    </location>
</feature>
<evidence type="ECO:0000313" key="8">
    <source>
        <dbReference type="EMBL" id="KAK9138602.1"/>
    </source>
</evidence>
<comment type="similarity">
    <text evidence="2 6">Belongs to the drug/metabolite transporter (DMT) superfamily. Plant drug/metabolite exporter (P-DME) (TC 2.A.7.4) family.</text>
</comment>
<dbReference type="GO" id="GO:0022857">
    <property type="term" value="F:transmembrane transporter activity"/>
    <property type="evidence" value="ECO:0007669"/>
    <property type="project" value="InterPro"/>
</dbReference>
<feature type="transmembrane region" description="Helical" evidence="6">
    <location>
        <begin position="143"/>
        <end position="159"/>
    </location>
</feature>
<keyword evidence="4 6" id="KW-1133">Transmembrane helix</keyword>
<feature type="domain" description="EamA" evidence="7">
    <location>
        <begin position="20"/>
        <end position="153"/>
    </location>
</feature>
<dbReference type="Proteomes" id="UP001417504">
    <property type="component" value="Unassembled WGS sequence"/>
</dbReference>
<evidence type="ECO:0000256" key="5">
    <source>
        <dbReference type="ARBA" id="ARBA00023136"/>
    </source>
</evidence>
<dbReference type="PANTHER" id="PTHR31218">
    <property type="entry name" value="WAT1-RELATED PROTEIN"/>
    <property type="match status" value="1"/>
</dbReference>
<feature type="transmembrane region" description="Helical" evidence="6">
    <location>
        <begin position="179"/>
        <end position="199"/>
    </location>
</feature>
<dbReference type="InterPro" id="IPR030184">
    <property type="entry name" value="WAT1-related"/>
</dbReference>
<protein>
    <recommendedName>
        <fullName evidence="6">WAT1-related protein</fullName>
    </recommendedName>
</protein>
<evidence type="ECO:0000256" key="3">
    <source>
        <dbReference type="ARBA" id="ARBA00022692"/>
    </source>
</evidence>
<dbReference type="AlphaFoldDB" id="A0AAP0JTD2"/>
<feature type="transmembrane region" description="Helical" evidence="6">
    <location>
        <begin position="211"/>
        <end position="232"/>
    </location>
</feature>
<dbReference type="InterPro" id="IPR000620">
    <property type="entry name" value="EamA_dom"/>
</dbReference>
<evidence type="ECO:0000256" key="1">
    <source>
        <dbReference type="ARBA" id="ARBA00004141"/>
    </source>
</evidence>
<comment type="caution">
    <text evidence="8">The sequence shown here is derived from an EMBL/GenBank/DDBJ whole genome shotgun (WGS) entry which is preliminary data.</text>
</comment>
<comment type="subcellular location">
    <subcellularLocation>
        <location evidence="1 6">Membrane</location>
        <topology evidence="1 6">Multi-pass membrane protein</topology>
    </subcellularLocation>
</comment>
<sequence>MVISSTLWSRAKLAAPHAGMITVQIITAVYIVLTQVIVVQGISSPVFLFYVFIIATIFMGSLAFIFERKLRPPITKYILCCIFLMALLGITFMQNTMVACLDFINGTVEAAVLNMVPIFTYVLSVISRQEKAMLNTLWGKGKLFGTLLSVSGALTLVLWNGPSVIKLSTSIQATSLGHWILGLVMVVAGVFALSLWILLLGPMTRLYSAEFSLTTIMFAFAVLQQALVAAILSHNSSQWKLKWNLELVNIFVGGTLNSGVANLFMTYCSSVKGPVFVGSFSPLGLVFTTILETVFLRSTLDLGRIIGAVMILAGLYIFLWSKSKEETFESIDGYDSID</sequence>
<feature type="transmembrane region" description="Helical" evidence="6">
    <location>
        <begin position="21"/>
        <end position="41"/>
    </location>
</feature>
<evidence type="ECO:0000313" key="9">
    <source>
        <dbReference type="Proteomes" id="UP001417504"/>
    </source>
</evidence>
<feature type="transmembrane region" description="Helical" evidence="6">
    <location>
        <begin position="47"/>
        <end position="65"/>
    </location>
</feature>
<keyword evidence="5 6" id="KW-0472">Membrane</keyword>
<name>A0AAP0JTD2_9MAGN</name>
<dbReference type="SUPFAM" id="SSF103481">
    <property type="entry name" value="Multidrug resistance efflux transporter EmrE"/>
    <property type="match status" value="1"/>
</dbReference>
<dbReference type="InterPro" id="IPR037185">
    <property type="entry name" value="EmrE-like"/>
</dbReference>
<keyword evidence="9" id="KW-1185">Reference proteome</keyword>
<gene>
    <name evidence="8" type="ORF">Sjap_009196</name>
</gene>